<name>R4K2G3_CLOPA</name>
<sequence>MKEYLNYNIYCMKWKLAMFLLKISKYLIREQLEQHRKNKEIMKMWGQDTY</sequence>
<keyword evidence="2" id="KW-1185">Reference proteome</keyword>
<proteinExistence type="predicted"/>
<organism evidence="1 2">
    <name type="scientific">Clostridium pasteurianum BC1</name>
    <dbReference type="NCBI Taxonomy" id="86416"/>
    <lineage>
        <taxon>Bacteria</taxon>
        <taxon>Bacillati</taxon>
        <taxon>Bacillota</taxon>
        <taxon>Clostridia</taxon>
        <taxon>Eubacteriales</taxon>
        <taxon>Clostridiaceae</taxon>
        <taxon>Clostridium</taxon>
    </lineage>
</organism>
<dbReference type="EMBL" id="CP003261">
    <property type="protein sequence ID" value="AGK96768.1"/>
    <property type="molecule type" value="Genomic_DNA"/>
</dbReference>
<dbReference type="PATRIC" id="fig|86416.3.peg.1840"/>
<protein>
    <submittedName>
        <fullName evidence="1">Uncharacterized protein</fullName>
    </submittedName>
</protein>
<dbReference type="AlphaFoldDB" id="R4K2G3"/>
<dbReference type="RefSeq" id="WP_015615086.1">
    <property type="nucleotide sequence ID" value="NC_021182.1"/>
</dbReference>
<reference evidence="1 2" key="1">
    <citation type="submission" date="2012-01" db="EMBL/GenBank/DDBJ databases">
        <title>Complete sequence of chromosome of Clostridium pasteurianum BC1.</title>
        <authorList>
            <consortium name="US DOE Joint Genome Institute"/>
            <person name="Lucas S."/>
            <person name="Han J."/>
            <person name="Lapidus A."/>
            <person name="Cheng J.-F."/>
            <person name="Goodwin L."/>
            <person name="Pitluck S."/>
            <person name="Peters L."/>
            <person name="Mikhailova N."/>
            <person name="Teshima H."/>
            <person name="Detter J.C."/>
            <person name="Han C."/>
            <person name="Tapia R."/>
            <person name="Land M."/>
            <person name="Hauser L."/>
            <person name="Kyrpides N."/>
            <person name="Ivanova N."/>
            <person name="Pagani I."/>
            <person name="Dunn J."/>
            <person name="Taghavi S."/>
            <person name="Francis A."/>
            <person name="van der Lelie D."/>
            <person name="Woyke T."/>
        </authorList>
    </citation>
    <scope>NUCLEOTIDE SEQUENCE [LARGE SCALE GENOMIC DNA]</scope>
    <source>
        <strain evidence="1 2">BC1</strain>
    </source>
</reference>
<evidence type="ECO:0000313" key="1">
    <source>
        <dbReference type="EMBL" id="AGK96768.1"/>
    </source>
</evidence>
<dbReference type="KEGG" id="cpas:Clopa_1868"/>
<dbReference type="HOGENOM" id="CLU_3116421_0_0_9"/>
<evidence type="ECO:0000313" key="2">
    <source>
        <dbReference type="Proteomes" id="UP000013523"/>
    </source>
</evidence>
<dbReference type="Proteomes" id="UP000013523">
    <property type="component" value="Chromosome"/>
</dbReference>
<accession>R4K2G3</accession>
<gene>
    <name evidence="1" type="ORF">Clopa_1868</name>
</gene>
<dbReference type="STRING" id="86416.Clopa_1868"/>